<evidence type="ECO:0000256" key="3">
    <source>
        <dbReference type="ARBA" id="ARBA00022576"/>
    </source>
</evidence>
<dbReference type="InterPro" id="IPR015424">
    <property type="entry name" value="PyrdxlP-dep_Trfase"/>
</dbReference>
<keyword evidence="4" id="KW-0808">Transferase</keyword>
<keyword evidence="5" id="KW-0663">Pyridoxal phosphate</keyword>
<protein>
    <recommendedName>
        <fullName evidence="7">Glutamate pyruvate transaminase</fullName>
    </recommendedName>
    <alternativeName>
        <fullName evidence="8">Glutamic--alanine transaminase</fullName>
    </alternativeName>
    <alternativeName>
        <fullName evidence="9">Glutamic--pyruvic transaminase</fullName>
    </alternativeName>
</protein>
<dbReference type="InterPro" id="IPR015421">
    <property type="entry name" value="PyrdxlP-dep_Trfase_major"/>
</dbReference>
<name>A0A8H7U833_9FUNG</name>
<dbReference type="Gene3D" id="3.40.640.10">
    <property type="entry name" value="Type I PLP-dependent aspartate aminotransferase-like (Major domain)"/>
    <property type="match status" value="1"/>
</dbReference>
<accession>A0A8H7U833</accession>
<evidence type="ECO:0000256" key="1">
    <source>
        <dbReference type="ARBA" id="ARBA00001933"/>
    </source>
</evidence>
<dbReference type="InterPro" id="IPR004839">
    <property type="entry name" value="Aminotransferase_I/II_large"/>
</dbReference>
<comment type="cofactor">
    <cofactor evidence="1">
        <name>pyridoxal 5'-phosphate</name>
        <dbReference type="ChEBI" id="CHEBI:597326"/>
    </cofactor>
</comment>
<dbReference type="AlphaFoldDB" id="A0A8H7U833"/>
<evidence type="ECO:0000256" key="5">
    <source>
        <dbReference type="ARBA" id="ARBA00022898"/>
    </source>
</evidence>
<keyword evidence="12" id="KW-1185">Reference proteome</keyword>
<dbReference type="PANTHER" id="PTHR11751:SF29">
    <property type="entry name" value="ALANINE TRANSAMINASE"/>
    <property type="match status" value="1"/>
</dbReference>
<dbReference type="GO" id="GO:0030170">
    <property type="term" value="F:pyridoxal phosphate binding"/>
    <property type="evidence" value="ECO:0007669"/>
    <property type="project" value="InterPro"/>
</dbReference>
<evidence type="ECO:0000259" key="10">
    <source>
        <dbReference type="Pfam" id="PF00155"/>
    </source>
</evidence>
<evidence type="ECO:0000256" key="2">
    <source>
        <dbReference type="ARBA" id="ARBA00011738"/>
    </source>
</evidence>
<reference evidence="11" key="1">
    <citation type="submission" date="2020-12" db="EMBL/GenBank/DDBJ databases">
        <title>Metabolic potential, ecology and presence of endohyphal bacteria is reflected in genomic diversity of Mucoromycotina.</title>
        <authorList>
            <person name="Muszewska A."/>
            <person name="Okrasinska A."/>
            <person name="Steczkiewicz K."/>
            <person name="Drgas O."/>
            <person name="Orlowska M."/>
            <person name="Perlinska-Lenart U."/>
            <person name="Aleksandrzak-Piekarczyk T."/>
            <person name="Szatraj K."/>
            <person name="Zielenkiewicz U."/>
            <person name="Pilsyk S."/>
            <person name="Malc E."/>
            <person name="Mieczkowski P."/>
            <person name="Kruszewska J.S."/>
            <person name="Biernat P."/>
            <person name="Pawlowska J."/>
        </authorList>
    </citation>
    <scope>NUCLEOTIDE SEQUENCE</scope>
    <source>
        <strain evidence="11">WA0000051536</strain>
    </source>
</reference>
<comment type="similarity">
    <text evidence="6">Belongs to the class-I pyridoxal-phosphate-dependent aminotransferase family. Alanine aminotransferase subfamily.</text>
</comment>
<sequence>MLNAIALATKSSLRASPHHAKSFFSYSTRSPARNKVLSLESMNEAVKNVEYAVRGELALKAESLRVDLAQKKPLPFERVIGCNIGNPQQLYQKPITFFRQVVSLCENPDLLVPKNREVLLQLYPKDAIVRAEMLLRDVISVGAYSHSKGVPSIRRNVAKFIEKRDGVPANPEHIFLTQGASSGVQTILQVITKNQHTGIMIPIPQYPLYSATLSLFNATPVPYYLDESNQWALNMDDMEASVKEARSKGTDVRALCIINPGNPTGQCLSEENIRQVIDFCHRERIILLADEVYQTNIYQPGRKPFHSFKKILHQMGEEYKDVELVSFHSISKGMIGECGRRGGYFEMVGIDEDVVDQIYKLVSANLCPNVQGQILVDLMTNPPQKGDESYPQYQEEIGAIYESLKRRAVKLANCFNGMEGVTCNEAEGAMYVFPKITLPQKAIEAAKKAGKEPDNYYCLEMLDATGVCVVNGSGFGQAPNTWHLRSTFLPEEHLFDEFCGKLEKFHAQFLAKYKD</sequence>
<dbReference type="InterPro" id="IPR015422">
    <property type="entry name" value="PyrdxlP-dep_Trfase_small"/>
</dbReference>
<dbReference type="GO" id="GO:0042853">
    <property type="term" value="P:L-alanine catabolic process"/>
    <property type="evidence" value="ECO:0007669"/>
    <property type="project" value="UniProtKB-UniPathway"/>
</dbReference>
<gene>
    <name evidence="11" type="ORF">INT44_007769</name>
</gene>
<dbReference type="EMBL" id="JAEPRA010000015">
    <property type="protein sequence ID" value="KAG2175281.1"/>
    <property type="molecule type" value="Genomic_DNA"/>
</dbReference>
<dbReference type="Gene3D" id="1.10.287.1970">
    <property type="match status" value="1"/>
</dbReference>
<evidence type="ECO:0000256" key="8">
    <source>
        <dbReference type="ARBA" id="ARBA00078532"/>
    </source>
</evidence>
<evidence type="ECO:0000313" key="12">
    <source>
        <dbReference type="Proteomes" id="UP000612746"/>
    </source>
</evidence>
<keyword evidence="3" id="KW-0032">Aminotransferase</keyword>
<evidence type="ECO:0000256" key="7">
    <source>
        <dbReference type="ARBA" id="ARBA00077894"/>
    </source>
</evidence>
<dbReference type="OrthoDB" id="1732682at2759"/>
<evidence type="ECO:0000313" key="11">
    <source>
        <dbReference type="EMBL" id="KAG2175281.1"/>
    </source>
</evidence>
<dbReference type="Gene3D" id="3.90.1150.10">
    <property type="entry name" value="Aspartate Aminotransferase, domain 1"/>
    <property type="match status" value="1"/>
</dbReference>
<organism evidence="11 12">
    <name type="scientific">Umbelopsis vinacea</name>
    <dbReference type="NCBI Taxonomy" id="44442"/>
    <lineage>
        <taxon>Eukaryota</taxon>
        <taxon>Fungi</taxon>
        <taxon>Fungi incertae sedis</taxon>
        <taxon>Mucoromycota</taxon>
        <taxon>Mucoromycotina</taxon>
        <taxon>Umbelopsidomycetes</taxon>
        <taxon>Umbelopsidales</taxon>
        <taxon>Umbelopsidaceae</taxon>
        <taxon>Umbelopsis</taxon>
    </lineage>
</organism>
<dbReference type="Pfam" id="PF00155">
    <property type="entry name" value="Aminotran_1_2"/>
    <property type="match status" value="1"/>
</dbReference>
<comment type="subunit">
    <text evidence="2">Homodimer.</text>
</comment>
<evidence type="ECO:0000256" key="9">
    <source>
        <dbReference type="ARBA" id="ARBA00080525"/>
    </source>
</evidence>
<dbReference type="SUPFAM" id="SSF53383">
    <property type="entry name" value="PLP-dependent transferases"/>
    <property type="match status" value="1"/>
</dbReference>
<dbReference type="Proteomes" id="UP000612746">
    <property type="component" value="Unassembled WGS sequence"/>
</dbReference>
<dbReference type="FunFam" id="1.10.287.1970:FF:000001">
    <property type="entry name" value="Alanine aminotransferase 2"/>
    <property type="match status" value="1"/>
</dbReference>
<dbReference type="CDD" id="cd00609">
    <property type="entry name" value="AAT_like"/>
    <property type="match status" value="1"/>
</dbReference>
<dbReference type="UniPathway" id="UPA00528">
    <property type="reaction ID" value="UER00586"/>
</dbReference>
<dbReference type="FunFam" id="3.90.1150.10:FF:000010">
    <property type="entry name" value="Alanine aminotransferase 2"/>
    <property type="match status" value="1"/>
</dbReference>
<proteinExistence type="inferred from homology"/>
<feature type="domain" description="Aminotransferase class I/classII large" evidence="10">
    <location>
        <begin position="127"/>
        <end position="492"/>
    </location>
</feature>
<evidence type="ECO:0000256" key="4">
    <source>
        <dbReference type="ARBA" id="ARBA00022679"/>
    </source>
</evidence>
<dbReference type="PANTHER" id="PTHR11751">
    <property type="entry name" value="ALANINE AMINOTRANSFERASE"/>
    <property type="match status" value="1"/>
</dbReference>
<dbReference type="FunFam" id="3.40.640.10:FF:000012">
    <property type="entry name" value="alanine aminotransferase 2"/>
    <property type="match status" value="1"/>
</dbReference>
<dbReference type="InterPro" id="IPR045088">
    <property type="entry name" value="ALAT1/2-like"/>
</dbReference>
<comment type="caution">
    <text evidence="11">The sequence shown here is derived from an EMBL/GenBank/DDBJ whole genome shotgun (WGS) entry which is preliminary data.</text>
</comment>
<evidence type="ECO:0000256" key="6">
    <source>
        <dbReference type="ARBA" id="ARBA00025785"/>
    </source>
</evidence>
<dbReference type="GO" id="GO:0008483">
    <property type="term" value="F:transaminase activity"/>
    <property type="evidence" value="ECO:0007669"/>
    <property type="project" value="UniProtKB-KW"/>
</dbReference>